<comment type="caution">
    <text evidence="1">The sequence shown here is derived from an EMBL/GenBank/DDBJ whole genome shotgun (WGS) entry which is preliminary data.</text>
</comment>
<proteinExistence type="predicted"/>
<keyword evidence="2" id="KW-1185">Reference proteome</keyword>
<organism evidence="1 2">
    <name type="scientific">Araneus ventricosus</name>
    <name type="common">Orbweaver spider</name>
    <name type="synonym">Epeira ventricosa</name>
    <dbReference type="NCBI Taxonomy" id="182803"/>
    <lineage>
        <taxon>Eukaryota</taxon>
        <taxon>Metazoa</taxon>
        <taxon>Ecdysozoa</taxon>
        <taxon>Arthropoda</taxon>
        <taxon>Chelicerata</taxon>
        <taxon>Arachnida</taxon>
        <taxon>Araneae</taxon>
        <taxon>Araneomorphae</taxon>
        <taxon>Entelegynae</taxon>
        <taxon>Araneoidea</taxon>
        <taxon>Araneidae</taxon>
        <taxon>Araneus</taxon>
    </lineage>
</organism>
<dbReference type="Proteomes" id="UP000499080">
    <property type="component" value="Unassembled WGS sequence"/>
</dbReference>
<evidence type="ECO:0000313" key="1">
    <source>
        <dbReference type="EMBL" id="GBN19740.1"/>
    </source>
</evidence>
<reference evidence="1 2" key="1">
    <citation type="journal article" date="2019" name="Sci. Rep.">
        <title>Orb-weaving spider Araneus ventricosus genome elucidates the spidroin gene catalogue.</title>
        <authorList>
            <person name="Kono N."/>
            <person name="Nakamura H."/>
            <person name="Ohtoshi R."/>
            <person name="Moran D.A.P."/>
            <person name="Shinohara A."/>
            <person name="Yoshida Y."/>
            <person name="Fujiwara M."/>
            <person name="Mori M."/>
            <person name="Tomita M."/>
            <person name="Arakawa K."/>
        </authorList>
    </citation>
    <scope>NUCLEOTIDE SEQUENCE [LARGE SCALE GENOMIC DNA]</scope>
</reference>
<dbReference type="AlphaFoldDB" id="A0A4Y2M004"/>
<evidence type="ECO:0000313" key="2">
    <source>
        <dbReference type="Proteomes" id="UP000499080"/>
    </source>
</evidence>
<gene>
    <name evidence="1" type="ORF">AVEN_261812_1</name>
</gene>
<sequence>MSGSFLIEWFNQLLFGHQRPTVLEPPSLLNKLICRLEADGIHWRDMIPQGGLTMFRYQIQGDLDVLLDYLDKVYLRDQVETPFPKFHTRSVIHFFNQLLAVMARRDQIQSNALALGTEEDRSILHTILSQPDVSSSFRYDSAQFWGELARGFLMHRRPLPKELAPLPSMQADDLDKTARLYDVTCQTHGTRTDPLSMHMVPASDYVNAVHWESETLLEAFLRTRPQHALSRAVQKLLIRALHQFIGGRYPSCLKQRDSSLSSFLENVKVVQDTIPEASLLGKSPPLVIDVFQRLLALSQLDDLWHTTPCREPPEQDATDLMRLTERLHLAERQNRIVLKHVSGE</sequence>
<dbReference type="OrthoDB" id="6426418at2759"/>
<name>A0A4Y2M004_ARAVE</name>
<protein>
    <submittedName>
        <fullName evidence="1">Uncharacterized protein</fullName>
    </submittedName>
</protein>
<dbReference type="EMBL" id="BGPR01006520">
    <property type="protein sequence ID" value="GBN19740.1"/>
    <property type="molecule type" value="Genomic_DNA"/>
</dbReference>
<accession>A0A4Y2M004</accession>